<dbReference type="PANTHER" id="PTHR34473">
    <property type="entry name" value="UPF0699 TRANSMEMBRANE PROTEIN YDBS"/>
    <property type="match status" value="1"/>
</dbReference>
<dbReference type="RefSeq" id="WP_167299080.1">
    <property type="nucleotide sequence ID" value="NZ_JAASQV010000001.1"/>
</dbReference>
<protein>
    <submittedName>
        <fullName evidence="3">Putative membrane protein</fullName>
    </submittedName>
</protein>
<feature type="domain" description="YdbS-like PH" evidence="2">
    <location>
        <begin position="66"/>
        <end position="144"/>
    </location>
</feature>
<dbReference type="Proteomes" id="UP000564677">
    <property type="component" value="Unassembled WGS sequence"/>
</dbReference>
<evidence type="ECO:0000313" key="3">
    <source>
        <dbReference type="EMBL" id="NIJ64748.1"/>
    </source>
</evidence>
<proteinExistence type="predicted"/>
<dbReference type="PIRSF" id="PIRSF026631">
    <property type="entry name" value="UCP026631"/>
    <property type="match status" value="1"/>
</dbReference>
<evidence type="ECO:0000259" key="2">
    <source>
        <dbReference type="Pfam" id="PF03703"/>
    </source>
</evidence>
<feature type="transmembrane region" description="Helical" evidence="1">
    <location>
        <begin position="45"/>
        <end position="66"/>
    </location>
</feature>
<gene>
    <name evidence="3" type="ORF">FHR20_001679</name>
</gene>
<dbReference type="InterPro" id="IPR014529">
    <property type="entry name" value="UCP026631"/>
</dbReference>
<sequence length="480" mass="52681">MIDPGAAPRRLHILTVIMRFVKRAPSTVILPPLILGFAGREFHPALALGAFAAIAAAVILSTWLGWWSFTYRIGAEEVLIQHGVLQRRRRSIPRGRIQDVSIERSPFARVFGLAVVKLETGGGEAEEARLDSVSMAEAERLRALLRGHRPVAEIRVGAEAPVQPGRRIVFAMSLGRVLLCGVFGFSMIWIAAIFGAIHSLDRVLKLDWEKLFGEAERFAFARFSILALFLVLAMALLLCLIAGVARTLLKDYGFTLTHESGRFRRIRGLLTRSEVVIADRRIQLGLVRRGAISGRLGWNSVEVQTLGGSADRAGRQEMAPFATAEEAAQVIAATPLPPFQRPGLRPVAPAHILRFAIHHGMPIVLVPGIAGFFLSPLWWGLLLAPAPVILAIFQRAGHRYALRDTSLQVMRGVLSQRDWIVPIESIQTLTVRRSWLQRRLGVATVTVDTAGASGWHRPDVSDVPFDSALALARALTARGD</sequence>
<reference evidence="3 4" key="1">
    <citation type="submission" date="2020-03" db="EMBL/GenBank/DDBJ databases">
        <title>Genomic Encyclopedia of Type Strains, Phase IV (KMG-IV): sequencing the most valuable type-strain genomes for metagenomic binning, comparative biology and taxonomic classification.</title>
        <authorList>
            <person name="Goeker M."/>
        </authorList>
    </citation>
    <scope>NUCLEOTIDE SEQUENCE [LARGE SCALE GENOMIC DNA]</scope>
    <source>
        <strain evidence="3 4">DSM 4733</strain>
    </source>
</reference>
<keyword evidence="1" id="KW-0812">Transmembrane</keyword>
<dbReference type="EMBL" id="JAASQV010000001">
    <property type="protein sequence ID" value="NIJ64748.1"/>
    <property type="molecule type" value="Genomic_DNA"/>
</dbReference>
<dbReference type="Pfam" id="PF03703">
    <property type="entry name" value="bPH_2"/>
    <property type="match status" value="2"/>
</dbReference>
<dbReference type="InterPro" id="IPR005182">
    <property type="entry name" value="YdbS-like_PH"/>
</dbReference>
<keyword evidence="1" id="KW-1133">Transmembrane helix</keyword>
<evidence type="ECO:0000313" key="4">
    <source>
        <dbReference type="Proteomes" id="UP000564677"/>
    </source>
</evidence>
<dbReference type="AlphaFoldDB" id="A0A7X5UYW1"/>
<feature type="domain" description="YdbS-like PH" evidence="2">
    <location>
        <begin position="398"/>
        <end position="473"/>
    </location>
</feature>
<accession>A0A7X5UYW1</accession>
<keyword evidence="1" id="KW-0472">Membrane</keyword>
<dbReference type="PANTHER" id="PTHR34473:SF2">
    <property type="entry name" value="UPF0699 TRANSMEMBRANE PROTEIN YDBT"/>
    <property type="match status" value="1"/>
</dbReference>
<feature type="transmembrane region" description="Helical" evidence="1">
    <location>
        <begin position="177"/>
        <end position="200"/>
    </location>
</feature>
<comment type="caution">
    <text evidence="3">The sequence shown here is derived from an EMBL/GenBank/DDBJ whole genome shotgun (WGS) entry which is preliminary data.</text>
</comment>
<evidence type="ECO:0000256" key="1">
    <source>
        <dbReference type="SAM" id="Phobius"/>
    </source>
</evidence>
<feature type="transmembrane region" description="Helical" evidence="1">
    <location>
        <begin position="220"/>
        <end position="245"/>
    </location>
</feature>
<organism evidence="3 4">
    <name type="scientific">Sphingomonas leidyi</name>
    <dbReference type="NCBI Taxonomy" id="68569"/>
    <lineage>
        <taxon>Bacteria</taxon>
        <taxon>Pseudomonadati</taxon>
        <taxon>Pseudomonadota</taxon>
        <taxon>Alphaproteobacteria</taxon>
        <taxon>Sphingomonadales</taxon>
        <taxon>Sphingomonadaceae</taxon>
        <taxon>Sphingomonas</taxon>
    </lineage>
</organism>
<name>A0A7X5UYW1_9SPHN</name>
<keyword evidence="4" id="KW-1185">Reference proteome</keyword>